<accession>A0A3M3ELS4</accession>
<evidence type="ECO:0000259" key="2">
    <source>
        <dbReference type="Pfam" id="PF22451"/>
    </source>
</evidence>
<dbReference type="RefSeq" id="WP_024779130.1">
    <property type="nucleotide sequence ID" value="NZ_CP130432.1"/>
</dbReference>
<evidence type="ECO:0000313" key="3">
    <source>
        <dbReference type="EMBL" id="RMM49736.1"/>
    </source>
</evidence>
<dbReference type="Gene3D" id="3.30.70.3460">
    <property type="match status" value="1"/>
</dbReference>
<dbReference type="AlphaFoldDB" id="A0A3M3ELS4"/>
<name>A0A3M3ELS4_9PSED</name>
<feature type="domain" description="Siroheme decarboxylase AsnC-like ligand binding" evidence="1">
    <location>
        <begin position="80"/>
        <end position="167"/>
    </location>
</feature>
<gene>
    <name evidence="3" type="ORF">ALQ77_03224</name>
</gene>
<dbReference type="InterPro" id="IPR040523">
    <property type="entry name" value="AsnC_trans_reg2"/>
</dbReference>
<reference evidence="3 4" key="1">
    <citation type="submission" date="2018-08" db="EMBL/GenBank/DDBJ databases">
        <title>Recombination of ecologically and evolutionarily significant loci maintains genetic cohesion in the Pseudomonas syringae species complex.</title>
        <authorList>
            <person name="Dillon M."/>
            <person name="Thakur S."/>
            <person name="Almeida R.N.D."/>
            <person name="Weir B.S."/>
            <person name="Guttman D.S."/>
        </authorList>
    </citation>
    <scope>NUCLEOTIDE SEQUENCE [LARGE SCALE GENOMIC DNA]</scope>
    <source>
        <strain evidence="3 4">NCPPB2445</strain>
    </source>
</reference>
<organism evidence="3 4">
    <name type="scientific">Pseudomonas corrugata</name>
    <dbReference type="NCBI Taxonomy" id="47879"/>
    <lineage>
        <taxon>Bacteria</taxon>
        <taxon>Pseudomonadati</taxon>
        <taxon>Pseudomonadota</taxon>
        <taxon>Gammaproteobacteria</taxon>
        <taxon>Pseudomonadales</taxon>
        <taxon>Pseudomonadaceae</taxon>
        <taxon>Pseudomonas</taxon>
    </lineage>
</organism>
<dbReference type="InterPro" id="IPR053953">
    <property type="entry name" value="NirdL-like_HTH"/>
</dbReference>
<evidence type="ECO:0000313" key="4">
    <source>
        <dbReference type="Proteomes" id="UP000270661"/>
    </source>
</evidence>
<protein>
    <submittedName>
        <fullName evidence="3">Uncharacterized protein</fullName>
    </submittedName>
</protein>
<dbReference type="Proteomes" id="UP000270661">
    <property type="component" value="Unassembled WGS sequence"/>
</dbReference>
<proteinExistence type="predicted"/>
<dbReference type="Pfam" id="PF22451">
    <property type="entry name" value="NirdL-like_HTH"/>
    <property type="match status" value="1"/>
</dbReference>
<feature type="domain" description="Siroheme decarboxylase NirL-like HTH" evidence="2">
    <location>
        <begin position="25"/>
        <end position="70"/>
    </location>
</feature>
<dbReference type="Pfam" id="PF17805">
    <property type="entry name" value="AsnC_trans_reg2"/>
    <property type="match status" value="1"/>
</dbReference>
<dbReference type="OrthoDB" id="5568033at2"/>
<dbReference type="STRING" id="47879.AXG94_03545"/>
<comment type="caution">
    <text evidence="3">The sequence shown here is derived from an EMBL/GenBank/DDBJ whole genome shotgun (WGS) entry which is preliminary data.</text>
</comment>
<dbReference type="EMBL" id="RBOJ01000074">
    <property type="protein sequence ID" value="RMM49736.1"/>
    <property type="molecule type" value="Genomic_DNA"/>
</dbReference>
<keyword evidence="4" id="KW-1185">Reference proteome</keyword>
<evidence type="ECO:0000259" key="1">
    <source>
        <dbReference type="Pfam" id="PF17805"/>
    </source>
</evidence>
<sequence>MSACISPSEPSLQAPPRLNETSLARRLVELTQEGLPLLEDPWAWLAEQLELSVESTLDLLKRLQAEGAIRRIAAVPNHYRLGYRHNGMTVWDVADADMPRLGSLLGAQSFVSHCYRRPRRPGWRYNLFAMVHGRSRAQIDSYRDHLRYLLGDACAADDMLVSSRILKKTGLRLMPVS</sequence>